<keyword evidence="11" id="KW-1133">Transmembrane helix</keyword>
<evidence type="ECO:0000256" key="8">
    <source>
        <dbReference type="ARBA" id="ARBA00022777"/>
    </source>
</evidence>
<dbReference type="PANTHER" id="PTHR45528:SF9">
    <property type="entry name" value="SENSOR HISTIDINE KINASE YBDK"/>
    <property type="match status" value="1"/>
</dbReference>
<evidence type="ECO:0000256" key="11">
    <source>
        <dbReference type="SAM" id="Phobius"/>
    </source>
</evidence>
<evidence type="ECO:0000256" key="7">
    <source>
        <dbReference type="ARBA" id="ARBA00022679"/>
    </source>
</evidence>
<dbReference type="RefSeq" id="WP_135350984.1">
    <property type="nucleotide sequence ID" value="NZ_SRJF01000002.1"/>
</dbReference>
<dbReference type="EC" id="2.7.13.3" evidence="4"/>
<sequence length="206" mass="23891">MGLLKKYYLFMGISLLAIPIVFLIINFSIFLCLFCIENILGYKINLNFKTSGLTIIFYILFFTVLLLLIIVASRYIYSIVKKLNSLDEKLQTIAYDKDLPEKLDLPPTKNDEINRVGHSINILIDRLRARELEIHESKVQENNYINQLSHDINTPLTALNLELYQLALRYQIDEKDIALSYEKISYISNLIKALPAKDDISNFYTC</sequence>
<keyword evidence="9" id="KW-0902">Two-component regulatory system</keyword>
<comment type="catalytic activity">
    <reaction evidence="1">
        <text>ATP + protein L-histidine = ADP + protein N-phospho-L-histidine.</text>
        <dbReference type="EC" id="2.7.13.3"/>
    </reaction>
</comment>
<feature type="domain" description="HAMP" evidence="12">
    <location>
        <begin position="77"/>
        <end position="132"/>
    </location>
</feature>
<dbReference type="PANTHER" id="PTHR45528">
    <property type="entry name" value="SENSOR HISTIDINE KINASE CPXA"/>
    <property type="match status" value="1"/>
</dbReference>
<evidence type="ECO:0000313" key="14">
    <source>
        <dbReference type="Proteomes" id="UP000298482"/>
    </source>
</evidence>
<dbReference type="PROSITE" id="PS50885">
    <property type="entry name" value="HAMP"/>
    <property type="match status" value="1"/>
</dbReference>
<gene>
    <name evidence="13" type="ORF">E2556_01850</name>
</gene>
<dbReference type="InterPro" id="IPR050398">
    <property type="entry name" value="HssS/ArlS-like"/>
</dbReference>
<keyword evidence="10 11" id="KW-0472">Membrane</keyword>
<evidence type="ECO:0000256" key="1">
    <source>
        <dbReference type="ARBA" id="ARBA00000085"/>
    </source>
</evidence>
<accession>A0ABY2KIN6</accession>
<feature type="transmembrane region" description="Helical" evidence="11">
    <location>
        <begin position="7"/>
        <end position="36"/>
    </location>
</feature>
<comment type="subcellular location">
    <subcellularLocation>
        <location evidence="3">Cell membrane</location>
    </subcellularLocation>
    <subcellularLocation>
        <location evidence="2">Membrane</location>
        <topology evidence="2">Multi-pass membrane protein</topology>
    </subcellularLocation>
</comment>
<keyword evidence="8" id="KW-0418">Kinase</keyword>
<dbReference type="Proteomes" id="UP000298482">
    <property type="component" value="Unassembled WGS sequence"/>
</dbReference>
<dbReference type="EMBL" id="SRJF01000002">
    <property type="protein sequence ID" value="TGA80385.1"/>
    <property type="molecule type" value="Genomic_DNA"/>
</dbReference>
<evidence type="ECO:0000313" key="13">
    <source>
        <dbReference type="EMBL" id="TGA80385.1"/>
    </source>
</evidence>
<keyword evidence="14" id="KW-1185">Reference proteome</keyword>
<evidence type="ECO:0000256" key="3">
    <source>
        <dbReference type="ARBA" id="ARBA00004236"/>
    </source>
</evidence>
<dbReference type="SUPFAM" id="SSF47384">
    <property type="entry name" value="Homodimeric domain of signal transducing histidine kinase"/>
    <property type="match status" value="1"/>
</dbReference>
<evidence type="ECO:0000259" key="12">
    <source>
        <dbReference type="PROSITE" id="PS50885"/>
    </source>
</evidence>
<dbReference type="Pfam" id="PF00672">
    <property type="entry name" value="HAMP"/>
    <property type="match status" value="1"/>
</dbReference>
<comment type="caution">
    <text evidence="13">The sequence shown here is derived from an EMBL/GenBank/DDBJ whole genome shotgun (WGS) entry which is preliminary data.</text>
</comment>
<evidence type="ECO:0000256" key="5">
    <source>
        <dbReference type="ARBA" id="ARBA00022475"/>
    </source>
</evidence>
<feature type="transmembrane region" description="Helical" evidence="11">
    <location>
        <begin position="56"/>
        <end position="77"/>
    </location>
</feature>
<evidence type="ECO:0000256" key="4">
    <source>
        <dbReference type="ARBA" id="ARBA00012438"/>
    </source>
</evidence>
<keyword evidence="6" id="KW-0597">Phosphoprotein</keyword>
<dbReference type="Gene3D" id="1.10.287.130">
    <property type="match status" value="1"/>
</dbReference>
<dbReference type="InterPro" id="IPR036097">
    <property type="entry name" value="HisK_dim/P_sf"/>
</dbReference>
<reference evidence="13 14" key="1">
    <citation type="submission" date="2019-04" db="EMBL/GenBank/DDBJ databases">
        <title>Genomic characterization of Staphylococcus petrasii strains.</title>
        <authorList>
            <person name="Vrbovska V."/>
            <person name="Kovarovic V."/>
            <person name="Maslanova I."/>
            <person name="Indrakova A."/>
            <person name="Petras P."/>
            <person name="Sedo O."/>
            <person name="Svec P."/>
            <person name="Fisarova L."/>
            <person name="Sedlacek I."/>
            <person name="Doskar J."/>
            <person name="Pantucek R."/>
        </authorList>
    </citation>
    <scope>NUCLEOTIDE SEQUENCE [LARGE SCALE GENOMIC DNA]</scope>
    <source>
        <strain evidence="13 14">CCM 8421</strain>
    </source>
</reference>
<evidence type="ECO:0000256" key="6">
    <source>
        <dbReference type="ARBA" id="ARBA00022553"/>
    </source>
</evidence>
<dbReference type="InterPro" id="IPR003660">
    <property type="entry name" value="HAMP_dom"/>
</dbReference>
<protein>
    <recommendedName>
        <fullName evidence="4">histidine kinase</fullName>
        <ecNumber evidence="4">2.7.13.3</ecNumber>
    </recommendedName>
</protein>
<organism evidence="13 14">
    <name type="scientific">Staphylococcus croceilyticus</name>
    <dbReference type="NCBI Taxonomy" id="319942"/>
    <lineage>
        <taxon>Bacteria</taxon>
        <taxon>Bacillati</taxon>
        <taxon>Bacillota</taxon>
        <taxon>Bacilli</taxon>
        <taxon>Bacillales</taxon>
        <taxon>Staphylococcaceae</taxon>
        <taxon>Staphylococcus</taxon>
    </lineage>
</organism>
<evidence type="ECO:0000256" key="9">
    <source>
        <dbReference type="ARBA" id="ARBA00023012"/>
    </source>
</evidence>
<keyword evidence="11" id="KW-0812">Transmembrane</keyword>
<evidence type="ECO:0000256" key="10">
    <source>
        <dbReference type="ARBA" id="ARBA00023136"/>
    </source>
</evidence>
<proteinExistence type="predicted"/>
<keyword evidence="7" id="KW-0808">Transferase</keyword>
<dbReference type="SMART" id="SM00304">
    <property type="entry name" value="HAMP"/>
    <property type="match status" value="1"/>
</dbReference>
<name>A0ABY2KIN6_9STAP</name>
<evidence type="ECO:0000256" key="2">
    <source>
        <dbReference type="ARBA" id="ARBA00004141"/>
    </source>
</evidence>
<keyword evidence="5" id="KW-1003">Cell membrane</keyword>